<comment type="subcellular location">
    <subcellularLocation>
        <location evidence="5">Cytoplasm</location>
    </subcellularLocation>
</comment>
<dbReference type="InterPro" id="IPR006464">
    <property type="entry name" value="AcTrfase_RimI/Ard1"/>
</dbReference>
<evidence type="ECO:0000313" key="7">
    <source>
        <dbReference type="EMBL" id="WVX66589.1"/>
    </source>
</evidence>
<dbReference type="EMBL" id="CP133270">
    <property type="protein sequence ID" value="WVX66589.1"/>
    <property type="molecule type" value="Genomic_DNA"/>
</dbReference>
<evidence type="ECO:0000256" key="1">
    <source>
        <dbReference type="ARBA" id="ARBA00005395"/>
    </source>
</evidence>
<dbReference type="NCBIfam" id="TIGR01575">
    <property type="entry name" value="rimI"/>
    <property type="match status" value="1"/>
</dbReference>
<dbReference type="Pfam" id="PF00583">
    <property type="entry name" value="Acetyltransf_1"/>
    <property type="match status" value="1"/>
</dbReference>
<keyword evidence="8" id="KW-1185">Reference proteome</keyword>
<keyword evidence="3" id="KW-0808">Transferase</keyword>
<dbReference type="InterPro" id="IPR050680">
    <property type="entry name" value="YpeA/RimI_acetyltransf"/>
</dbReference>
<name>A0ABZ2C285_9PROT</name>
<comment type="similarity">
    <text evidence="1 5">Belongs to the acetyltransferase family. RimI subfamily.</text>
</comment>
<dbReference type="PROSITE" id="PS51186">
    <property type="entry name" value="GNAT"/>
    <property type="match status" value="1"/>
</dbReference>
<evidence type="ECO:0000313" key="8">
    <source>
        <dbReference type="Proteomes" id="UP001330434"/>
    </source>
</evidence>
<dbReference type="CDD" id="cd04301">
    <property type="entry name" value="NAT_SF"/>
    <property type="match status" value="1"/>
</dbReference>
<feature type="domain" description="N-acetyltransferase" evidence="6">
    <location>
        <begin position="5"/>
        <end position="152"/>
    </location>
</feature>
<dbReference type="InterPro" id="IPR016181">
    <property type="entry name" value="Acyl_CoA_acyltransferase"/>
</dbReference>
<evidence type="ECO:0000256" key="3">
    <source>
        <dbReference type="ARBA" id="ARBA00022679"/>
    </source>
</evidence>
<comment type="catalytic activity">
    <reaction evidence="5">
        <text>N-terminal L-alanyl-[ribosomal protein bS18] + acetyl-CoA = N-terminal N(alpha)-acetyl-L-alanyl-[ribosomal protein bS18] + CoA + H(+)</text>
        <dbReference type="Rhea" id="RHEA:43756"/>
        <dbReference type="Rhea" id="RHEA-COMP:10676"/>
        <dbReference type="Rhea" id="RHEA-COMP:10677"/>
        <dbReference type="ChEBI" id="CHEBI:15378"/>
        <dbReference type="ChEBI" id="CHEBI:57287"/>
        <dbReference type="ChEBI" id="CHEBI:57288"/>
        <dbReference type="ChEBI" id="CHEBI:64718"/>
        <dbReference type="ChEBI" id="CHEBI:83683"/>
        <dbReference type="EC" id="2.3.1.266"/>
    </reaction>
</comment>
<dbReference type="PANTHER" id="PTHR43420:SF12">
    <property type="entry name" value="N-ACETYLTRANSFERASE DOMAIN-CONTAINING PROTEIN"/>
    <property type="match status" value="1"/>
</dbReference>
<gene>
    <name evidence="7" type="ORF">Bealeia1_00768</name>
</gene>
<organism evidence="7 8">
    <name type="scientific">Candidatus Bealeia paramacronuclearis</name>
    <dbReference type="NCBI Taxonomy" id="1921001"/>
    <lineage>
        <taxon>Bacteria</taxon>
        <taxon>Pseudomonadati</taxon>
        <taxon>Pseudomonadota</taxon>
        <taxon>Alphaproteobacteria</taxon>
        <taxon>Holosporales</taxon>
        <taxon>Holosporaceae</taxon>
        <taxon>Candidatus Bealeia</taxon>
    </lineage>
</organism>
<evidence type="ECO:0000256" key="2">
    <source>
        <dbReference type="ARBA" id="ARBA00022490"/>
    </source>
</evidence>
<keyword evidence="2 5" id="KW-0963">Cytoplasm</keyword>
<dbReference type="InterPro" id="IPR000182">
    <property type="entry name" value="GNAT_dom"/>
</dbReference>
<dbReference type="PANTHER" id="PTHR43420">
    <property type="entry name" value="ACETYLTRANSFERASE"/>
    <property type="match status" value="1"/>
</dbReference>
<dbReference type="Proteomes" id="UP001330434">
    <property type="component" value="Chromosome"/>
</dbReference>
<dbReference type="RefSeq" id="WP_331255441.1">
    <property type="nucleotide sequence ID" value="NZ_CP133270.1"/>
</dbReference>
<dbReference type="EC" id="2.3.1.266" evidence="5"/>
<evidence type="ECO:0000259" key="6">
    <source>
        <dbReference type="PROSITE" id="PS51186"/>
    </source>
</evidence>
<reference evidence="7 8" key="1">
    <citation type="journal article" date="2024" name="Environ. Microbiol.">
        <title>Novel evolutionary insights on the interactions of the Holosporales (Alphaproteobacteria) with eukaryotic hosts from comparative genomics.</title>
        <authorList>
            <person name="Giovannini M."/>
            <person name="Petroni G."/>
            <person name="Castelli M."/>
        </authorList>
    </citation>
    <scope>NUCLEOTIDE SEQUENCE [LARGE SCALE GENOMIC DNA]</scope>
    <source>
        <strain evidence="7 8">US_Bl 15I1</strain>
    </source>
</reference>
<keyword evidence="4" id="KW-0012">Acyltransferase</keyword>
<evidence type="ECO:0000256" key="4">
    <source>
        <dbReference type="ARBA" id="ARBA00023315"/>
    </source>
</evidence>
<dbReference type="SUPFAM" id="SSF55729">
    <property type="entry name" value="Acyl-CoA N-acyltransferases (Nat)"/>
    <property type="match status" value="1"/>
</dbReference>
<proteinExistence type="inferred from homology"/>
<comment type="function">
    <text evidence="5">Acetylates the N-terminal alanine of ribosomal protein bS18.</text>
</comment>
<protein>
    <recommendedName>
        <fullName evidence="5">[Ribosomal protein bS18]-alanine N-acetyltransferase</fullName>
        <ecNumber evidence="5">2.3.1.266</ecNumber>
    </recommendedName>
</protein>
<dbReference type="Gene3D" id="3.40.630.30">
    <property type="match status" value="1"/>
</dbReference>
<sequence>MFHTLKIEKIETIQCERLASLHQKCFEKGWSKKNFEDYLRSPLHQFWGAFDADQLRGFILFQVIESEAEILTFGVDPEFQSQGVGRQILTLSIEELKKNNLEFVFLDVAHNNQHAILLYLSCGFKKMMLRKQYYARKSGINQDAIVMKLKIK</sequence>
<accession>A0ABZ2C285</accession>
<evidence type="ECO:0000256" key="5">
    <source>
        <dbReference type="RuleBase" id="RU363094"/>
    </source>
</evidence>